<accession>A0A9W9DXR0</accession>
<evidence type="ECO:0000313" key="3">
    <source>
        <dbReference type="Proteomes" id="UP001150266"/>
    </source>
</evidence>
<feature type="region of interest" description="Disordered" evidence="1">
    <location>
        <begin position="362"/>
        <end position="441"/>
    </location>
</feature>
<dbReference type="AlphaFoldDB" id="A0A9W9DXR0"/>
<dbReference type="OrthoDB" id="8954335at2759"/>
<dbReference type="InterPro" id="IPR027417">
    <property type="entry name" value="P-loop_NTPase"/>
</dbReference>
<evidence type="ECO:0008006" key="4">
    <source>
        <dbReference type="Google" id="ProtNLM"/>
    </source>
</evidence>
<dbReference type="SUPFAM" id="SSF52540">
    <property type="entry name" value="P-loop containing nucleoside triphosphate hydrolases"/>
    <property type="match status" value="1"/>
</dbReference>
<dbReference type="Proteomes" id="UP001150266">
    <property type="component" value="Unassembled WGS sequence"/>
</dbReference>
<evidence type="ECO:0000256" key="1">
    <source>
        <dbReference type="SAM" id="MobiDB-lite"/>
    </source>
</evidence>
<sequence>MEQYPLSDQSAVPDHERWSMISQEHDKTHIAISPPLSPEDINTPSSVHPPRNVLLFGSSGCGKSSIIDMLSNGGVVNASSAATPSMFEVQKHDILLDEKLYKFHDITGLNNGELNKGDLVAHECVKKLSDLVHTDLQDGISLLVFCIPQKNYRIFYDVLCQQKNSIAVIVTGLEDGEPNMESWWTKNQEFFARYKMGFQGHACVTTTKGRKTNTGYKKQEEYDTSKTAIEILIKSQAFGVGIQIPIDSNSWLDMIRKILDTVEDVVLSVPILMELYKGITSGLHLDTSKYALNCASPIAALKTTSNPISPKSFSKVHDLTTTTVNGYGIEDEQLSSNSPDSNKVTSSSLFHRVNSIAQSKYGWLHHRKPRSQVEPKVETTPIDEHNQQAAGKILGSDEQRNSPTSLAPLSTKPIQTTTDENQGNIDKSSTLLGAGNAKDTA</sequence>
<feature type="compositionally biased region" description="Polar residues" evidence="1">
    <location>
        <begin position="401"/>
        <end position="431"/>
    </location>
</feature>
<gene>
    <name evidence="2" type="ORF">J3R30DRAFT_3678558</name>
</gene>
<comment type="caution">
    <text evidence="2">The sequence shown here is derived from an EMBL/GenBank/DDBJ whole genome shotgun (WGS) entry which is preliminary data.</text>
</comment>
<name>A0A9W9DXR0_9AGAR</name>
<protein>
    <recommendedName>
        <fullName evidence="4">G domain-containing protein</fullName>
    </recommendedName>
</protein>
<keyword evidence="3" id="KW-1185">Reference proteome</keyword>
<dbReference type="Gene3D" id="3.40.50.300">
    <property type="entry name" value="P-loop containing nucleotide triphosphate hydrolases"/>
    <property type="match status" value="1"/>
</dbReference>
<organism evidence="2 3">
    <name type="scientific">Lentinula aciculospora</name>
    <dbReference type="NCBI Taxonomy" id="153920"/>
    <lineage>
        <taxon>Eukaryota</taxon>
        <taxon>Fungi</taxon>
        <taxon>Dikarya</taxon>
        <taxon>Basidiomycota</taxon>
        <taxon>Agaricomycotina</taxon>
        <taxon>Agaricomycetes</taxon>
        <taxon>Agaricomycetidae</taxon>
        <taxon>Agaricales</taxon>
        <taxon>Marasmiineae</taxon>
        <taxon>Omphalotaceae</taxon>
        <taxon>Lentinula</taxon>
    </lineage>
</organism>
<evidence type="ECO:0000313" key="2">
    <source>
        <dbReference type="EMBL" id="KAJ4490075.1"/>
    </source>
</evidence>
<dbReference type="CDD" id="cd00882">
    <property type="entry name" value="Ras_like_GTPase"/>
    <property type="match status" value="1"/>
</dbReference>
<dbReference type="EMBL" id="JAOTPV010000001">
    <property type="protein sequence ID" value="KAJ4490075.1"/>
    <property type="molecule type" value="Genomic_DNA"/>
</dbReference>
<proteinExistence type="predicted"/>
<feature type="compositionally biased region" description="Basic and acidic residues" evidence="1">
    <location>
        <begin position="371"/>
        <end position="386"/>
    </location>
</feature>
<reference evidence="2" key="1">
    <citation type="submission" date="2022-08" db="EMBL/GenBank/DDBJ databases">
        <title>A Global Phylogenomic Analysis of the Shiitake Genus Lentinula.</title>
        <authorList>
            <consortium name="DOE Joint Genome Institute"/>
            <person name="Sierra-Patev S."/>
            <person name="Min B."/>
            <person name="Naranjo-Ortiz M."/>
            <person name="Looney B."/>
            <person name="Konkel Z."/>
            <person name="Slot J.C."/>
            <person name="Sakamoto Y."/>
            <person name="Steenwyk J.L."/>
            <person name="Rokas A."/>
            <person name="Carro J."/>
            <person name="Camarero S."/>
            <person name="Ferreira P."/>
            <person name="Molpeceres G."/>
            <person name="Ruiz-Duenas F.J."/>
            <person name="Serrano A."/>
            <person name="Henrissat B."/>
            <person name="Drula E."/>
            <person name="Hughes K.W."/>
            <person name="Mata J.L."/>
            <person name="Ishikawa N.K."/>
            <person name="Vargas-Isla R."/>
            <person name="Ushijima S."/>
            <person name="Smith C.A."/>
            <person name="Ahrendt S."/>
            <person name="Andreopoulos W."/>
            <person name="He G."/>
            <person name="Labutti K."/>
            <person name="Lipzen A."/>
            <person name="Ng V."/>
            <person name="Riley R."/>
            <person name="Sandor L."/>
            <person name="Barry K."/>
            <person name="Martinez A.T."/>
            <person name="Xiao Y."/>
            <person name="Gibbons J.G."/>
            <person name="Terashima K."/>
            <person name="Grigoriev I.V."/>
            <person name="Hibbett D.S."/>
        </authorList>
    </citation>
    <scope>NUCLEOTIDE SEQUENCE</scope>
    <source>
        <strain evidence="2">JLM2183</strain>
    </source>
</reference>